<dbReference type="PANTHER" id="PTHR43685:SF11">
    <property type="entry name" value="GLYCOSYLTRANSFERASE TAGX-RELATED"/>
    <property type="match status" value="1"/>
</dbReference>
<dbReference type="AlphaFoldDB" id="A0A135WDP7"/>
<dbReference type="InterPro" id="IPR001173">
    <property type="entry name" value="Glyco_trans_2-like"/>
</dbReference>
<dbReference type="Pfam" id="PF00535">
    <property type="entry name" value="Glycos_transf_2"/>
    <property type="match status" value="1"/>
</dbReference>
<dbReference type="InterPro" id="IPR050834">
    <property type="entry name" value="Glycosyltransf_2"/>
</dbReference>
<dbReference type="SUPFAM" id="SSF53448">
    <property type="entry name" value="Nucleotide-diphospho-sugar transferases"/>
    <property type="match status" value="1"/>
</dbReference>
<gene>
    <name evidence="2" type="ORF">AU378_11260</name>
</gene>
<evidence type="ECO:0000259" key="1">
    <source>
        <dbReference type="Pfam" id="PF00535"/>
    </source>
</evidence>
<dbReference type="OrthoDB" id="9788101at2"/>
<protein>
    <recommendedName>
        <fullName evidence="1">Glycosyltransferase 2-like domain-containing protein</fullName>
    </recommendedName>
</protein>
<organism evidence="2 3">
    <name type="scientific">Chryseobacterium kwangjuense</name>
    <dbReference type="NCBI Taxonomy" id="267125"/>
    <lineage>
        <taxon>Bacteria</taxon>
        <taxon>Pseudomonadati</taxon>
        <taxon>Bacteroidota</taxon>
        <taxon>Flavobacteriia</taxon>
        <taxon>Flavobacteriales</taxon>
        <taxon>Weeksellaceae</taxon>
        <taxon>Chryseobacterium group</taxon>
        <taxon>Chryseobacterium</taxon>
    </lineage>
</organism>
<evidence type="ECO:0000313" key="3">
    <source>
        <dbReference type="Proteomes" id="UP000070513"/>
    </source>
</evidence>
<comment type="caution">
    <text evidence="2">The sequence shown here is derived from an EMBL/GenBank/DDBJ whole genome shotgun (WGS) entry which is preliminary data.</text>
</comment>
<dbReference type="PANTHER" id="PTHR43685">
    <property type="entry name" value="GLYCOSYLTRANSFERASE"/>
    <property type="match status" value="1"/>
</dbReference>
<proteinExistence type="predicted"/>
<name>A0A135WDP7_9FLAO</name>
<dbReference type="InterPro" id="IPR029044">
    <property type="entry name" value="Nucleotide-diphossugar_trans"/>
</dbReference>
<accession>A0A135WDP7</accession>
<sequence>MTISVIIPVYNAAAFIEKAVNSVLQFPEVKEVLLIDDGSTDGSIEVSKKISEQHDRVKFIQHPDQKNHGVSATRNYGMDLASQEFIAFLDADDYYLPNRFDAEREYLKNPEIDGVFGAIGVEFVTEAGKKKYLSVINDTGLTTVRHHAEGMEVFYGLSQMNPAFGTFFSLIATTLRKSAVDKAGLRLNETLRMHEDRDFIVKLSYHCHLKSGFIDQAVAMRTGHENNTFSSVQNKSKAYYRNQERLFYSLFSWARKQKGIPREALEMFKLKYLCGKVASKSGANKYISYALYSLANPKLLKTRYRYFALKNKL</sequence>
<evidence type="ECO:0000313" key="2">
    <source>
        <dbReference type="EMBL" id="KXH83007.1"/>
    </source>
</evidence>
<dbReference type="RefSeq" id="WP_062651147.1">
    <property type="nucleotide sequence ID" value="NZ_LPUR01000011.1"/>
</dbReference>
<feature type="domain" description="Glycosyltransferase 2-like" evidence="1">
    <location>
        <begin position="4"/>
        <end position="134"/>
    </location>
</feature>
<reference evidence="3" key="1">
    <citation type="submission" date="2015-12" db="EMBL/GenBank/DDBJ databases">
        <title>Genome sequence of a biocontrol rhizobacterium Chryseobacterium kwangjuense strain KJ1R5 isolated from pepper (Capsicum annuum L.).</title>
        <authorList>
            <person name="Jeong J.-J."/>
            <person name="Park H."/>
            <person name="Mannaa M."/>
            <person name="Sang M.K."/>
            <person name="Choi I.-G."/>
            <person name="Kim K.D."/>
        </authorList>
    </citation>
    <scope>NUCLEOTIDE SEQUENCE [LARGE SCALE GENOMIC DNA]</scope>
    <source>
        <strain evidence="3">KJ1R5</strain>
    </source>
</reference>
<dbReference type="Gene3D" id="3.90.550.10">
    <property type="entry name" value="Spore Coat Polysaccharide Biosynthesis Protein SpsA, Chain A"/>
    <property type="match status" value="1"/>
</dbReference>
<dbReference type="CDD" id="cd00761">
    <property type="entry name" value="Glyco_tranf_GTA_type"/>
    <property type="match status" value="1"/>
</dbReference>
<dbReference type="EMBL" id="LPUR01000011">
    <property type="protein sequence ID" value="KXH83007.1"/>
    <property type="molecule type" value="Genomic_DNA"/>
</dbReference>
<reference evidence="2 3" key="2">
    <citation type="journal article" date="2016" name="Genome Announc.">
        <title>Draft Genome Sequence of a Biocontrol Rhizobacterium, Chryseobacterium kwangjuense Strain KJ1R5, Isolated from Pepper (Capsicum annuum).</title>
        <authorList>
            <person name="Jeong J.J."/>
            <person name="Park H."/>
            <person name="Park B.H."/>
            <person name="Mannaa M."/>
            <person name="Sang M.K."/>
            <person name="Choi I.G."/>
            <person name="Kim K.D."/>
        </authorList>
    </citation>
    <scope>NUCLEOTIDE SEQUENCE [LARGE SCALE GENOMIC DNA]</scope>
    <source>
        <strain evidence="2 3">KJ1R5</strain>
    </source>
</reference>
<dbReference type="Proteomes" id="UP000070513">
    <property type="component" value="Unassembled WGS sequence"/>
</dbReference>